<protein>
    <submittedName>
        <fullName evidence="1">Uncharacterized protein</fullName>
    </submittedName>
</protein>
<name>A0A1S2LDQ1_9BACI</name>
<organism evidence="1 2">
    <name type="scientific">Anaerobacillus arseniciselenatis</name>
    <dbReference type="NCBI Taxonomy" id="85682"/>
    <lineage>
        <taxon>Bacteria</taxon>
        <taxon>Bacillati</taxon>
        <taxon>Bacillota</taxon>
        <taxon>Bacilli</taxon>
        <taxon>Bacillales</taxon>
        <taxon>Bacillaceae</taxon>
        <taxon>Anaerobacillus</taxon>
    </lineage>
</organism>
<accession>A0A1S2LDQ1</accession>
<comment type="caution">
    <text evidence="1">The sequence shown here is derived from an EMBL/GenBank/DDBJ whole genome shotgun (WGS) entry which is preliminary data.</text>
</comment>
<keyword evidence="2" id="KW-1185">Reference proteome</keyword>
<dbReference type="AlphaFoldDB" id="A0A1S2LDQ1"/>
<sequence length="365" mass="42814">MSNGSTVDTKTVLIPFSFTYSPIKKLALINIEKDPDQEYIGLEPQVFERSEYGTAYRVIAYRKDGYVDVYDDLNLQEDDDDCFDVTGKGLCERMKVQMKNVTFEKRKECFYLSFQFTDKFGREIVAKIFEHTKKRSRGVDLLAPVGSSSEHPTYLPLFFLYDFDFVRKYQTEVEVSIDGKAHTPDPFPYPIPKDFQWRYYTRFSEDCHLIEFANAKETTLQECHIDTNNIVVQDDLIQYTFDEDKNLTKISLINQKHHFLVQFKQGFPDIRKLTEKNKYKDTFTLNVDARMGFISGEYEVNIVGDEVEIQLIPTGGWITKPNSFFTKMMFKEKSIFCSWPKTYKYTQKIDLSTLQSVSKWERTKG</sequence>
<dbReference type="OrthoDB" id="4823114at2"/>
<evidence type="ECO:0000313" key="1">
    <source>
        <dbReference type="EMBL" id="OIJ10642.1"/>
    </source>
</evidence>
<dbReference type="RefSeq" id="WP_071313837.1">
    <property type="nucleotide sequence ID" value="NZ_MLQQ01000039.1"/>
</dbReference>
<gene>
    <name evidence="1" type="ORF">BKP35_13210</name>
</gene>
<reference evidence="1 2" key="1">
    <citation type="submission" date="2016-10" db="EMBL/GenBank/DDBJ databases">
        <title>Draft genome sequences of four alkaliphilic bacteria belonging to the Anaerobacillus genus.</title>
        <authorList>
            <person name="Bassil N.M."/>
            <person name="Lloyd J.R."/>
        </authorList>
    </citation>
    <scope>NUCLEOTIDE SEQUENCE [LARGE SCALE GENOMIC DNA]</scope>
    <source>
        <strain evidence="1 2">DSM 15340</strain>
    </source>
</reference>
<evidence type="ECO:0000313" key="2">
    <source>
        <dbReference type="Proteomes" id="UP000180098"/>
    </source>
</evidence>
<proteinExistence type="predicted"/>
<dbReference type="EMBL" id="MLQQ01000039">
    <property type="protein sequence ID" value="OIJ10642.1"/>
    <property type="molecule type" value="Genomic_DNA"/>
</dbReference>
<dbReference type="Proteomes" id="UP000180098">
    <property type="component" value="Unassembled WGS sequence"/>
</dbReference>